<dbReference type="EMBL" id="JAKKOR010000005">
    <property type="protein sequence ID" value="MCF8587952.1"/>
    <property type="molecule type" value="Genomic_DNA"/>
</dbReference>
<dbReference type="InterPro" id="IPR050097">
    <property type="entry name" value="Ferredoxin-NADP_redctase_2"/>
</dbReference>
<gene>
    <name evidence="5" type="ORF">L5G33_05635</name>
</gene>
<name>A0ABS9IR04_9ACTN</name>
<comment type="catalytic activity">
    <reaction evidence="3">
        <text>[thioredoxin]-dithiol + NADP(+) = [thioredoxin]-disulfide + NADPH + H(+)</text>
        <dbReference type="Rhea" id="RHEA:20345"/>
        <dbReference type="Rhea" id="RHEA-COMP:10698"/>
        <dbReference type="Rhea" id="RHEA-COMP:10700"/>
        <dbReference type="ChEBI" id="CHEBI:15378"/>
        <dbReference type="ChEBI" id="CHEBI:29950"/>
        <dbReference type="ChEBI" id="CHEBI:50058"/>
        <dbReference type="ChEBI" id="CHEBI:57783"/>
        <dbReference type="ChEBI" id="CHEBI:58349"/>
        <dbReference type="EC" id="1.8.1.9"/>
    </reaction>
</comment>
<dbReference type="SUPFAM" id="SSF51905">
    <property type="entry name" value="FAD/NAD(P)-binding domain"/>
    <property type="match status" value="2"/>
</dbReference>
<feature type="domain" description="FAD/NAD(P)-binding" evidence="4">
    <location>
        <begin position="16"/>
        <end position="295"/>
    </location>
</feature>
<comment type="caution">
    <text evidence="5">The sequence shown here is derived from an EMBL/GenBank/DDBJ whole genome shotgun (WGS) entry which is preliminary data.</text>
</comment>
<organism evidence="5 6">
    <name type="scientific">Gordonia liuliyuniae</name>
    <dbReference type="NCBI Taxonomy" id="2911517"/>
    <lineage>
        <taxon>Bacteria</taxon>
        <taxon>Bacillati</taxon>
        <taxon>Actinomycetota</taxon>
        <taxon>Actinomycetes</taxon>
        <taxon>Mycobacteriales</taxon>
        <taxon>Gordoniaceae</taxon>
        <taxon>Gordonia</taxon>
    </lineage>
</organism>
<evidence type="ECO:0000259" key="4">
    <source>
        <dbReference type="Pfam" id="PF07992"/>
    </source>
</evidence>
<keyword evidence="2" id="KW-0560">Oxidoreductase</keyword>
<dbReference type="Proteomes" id="UP001200110">
    <property type="component" value="Unassembled WGS sequence"/>
</dbReference>
<keyword evidence="1" id="KW-0285">Flavoprotein</keyword>
<evidence type="ECO:0000256" key="1">
    <source>
        <dbReference type="ARBA" id="ARBA00022630"/>
    </source>
</evidence>
<evidence type="ECO:0000313" key="6">
    <source>
        <dbReference type="Proteomes" id="UP001200110"/>
    </source>
</evidence>
<dbReference type="PANTHER" id="PTHR48105">
    <property type="entry name" value="THIOREDOXIN REDUCTASE 1-RELATED-RELATED"/>
    <property type="match status" value="1"/>
</dbReference>
<proteinExistence type="predicted"/>
<keyword evidence="6" id="KW-1185">Reference proteome</keyword>
<sequence>MSQTAKSTPEETPAPYDVVIVGGGAAGLAAAVALGRSLRSVLVIDGGAQRNLPSDAAHNVLGREGIAPGDLVREGRAEAESYGVEFVDGTVSDARRDASGAGFTVDVHDGSIVAARRVILATGLVDVLPDIEGVRQAWGQGVLHCPYCHGYEVRGRRIGVIATAAPLAVHQALLFARLADRVTVFANGVDFDDEQRADLDVMEIGVVDGAVSRVHVDGREARAIEVGGERHDVDAVVVATRMVARTELYERLGGQSQEHPMGRMIPADENGATQVAGVWTAGNAADLAAMVAVAAGAGVKVGAFVNADLVADDVREARARAREG</sequence>
<evidence type="ECO:0000256" key="3">
    <source>
        <dbReference type="ARBA" id="ARBA00048132"/>
    </source>
</evidence>
<dbReference type="InterPro" id="IPR023753">
    <property type="entry name" value="FAD/NAD-binding_dom"/>
</dbReference>
<evidence type="ECO:0000256" key="2">
    <source>
        <dbReference type="ARBA" id="ARBA00023002"/>
    </source>
</evidence>
<dbReference type="Pfam" id="PF07992">
    <property type="entry name" value="Pyr_redox_2"/>
    <property type="match status" value="1"/>
</dbReference>
<reference evidence="5 6" key="1">
    <citation type="submission" date="2022-01" db="EMBL/GenBank/DDBJ databases">
        <authorList>
            <person name="Huang Y."/>
        </authorList>
    </citation>
    <scope>NUCLEOTIDE SEQUENCE [LARGE SCALE GENOMIC DNA]</scope>
    <source>
        <strain evidence="5 6">HY366</strain>
    </source>
</reference>
<dbReference type="PRINTS" id="PR00469">
    <property type="entry name" value="PNDRDTASEII"/>
</dbReference>
<evidence type="ECO:0000313" key="5">
    <source>
        <dbReference type="EMBL" id="MCF8587952.1"/>
    </source>
</evidence>
<accession>A0ABS9IR04</accession>
<protein>
    <submittedName>
        <fullName evidence="5">NAD(P)/FAD-dependent oxidoreductase</fullName>
    </submittedName>
</protein>
<dbReference type="RefSeq" id="WP_236997192.1">
    <property type="nucleotide sequence ID" value="NZ_JAKKOR010000005.1"/>
</dbReference>
<dbReference type="InterPro" id="IPR036188">
    <property type="entry name" value="FAD/NAD-bd_sf"/>
</dbReference>
<dbReference type="Gene3D" id="3.50.50.60">
    <property type="entry name" value="FAD/NAD(P)-binding domain"/>
    <property type="match status" value="2"/>
</dbReference>
<dbReference type="PRINTS" id="PR00368">
    <property type="entry name" value="FADPNR"/>
</dbReference>